<dbReference type="InterPro" id="IPR018484">
    <property type="entry name" value="FGGY_N"/>
</dbReference>
<evidence type="ECO:0000256" key="7">
    <source>
        <dbReference type="ARBA" id="ARBA00023308"/>
    </source>
</evidence>
<dbReference type="GO" id="GO:0005829">
    <property type="term" value="C:cytosol"/>
    <property type="evidence" value="ECO:0007669"/>
    <property type="project" value="TreeGrafter"/>
</dbReference>
<evidence type="ECO:0000259" key="9">
    <source>
        <dbReference type="Pfam" id="PF02782"/>
    </source>
</evidence>
<dbReference type="AlphaFoldDB" id="A0A2X0VMN0"/>
<dbReference type="GO" id="GO:0019301">
    <property type="term" value="P:rhamnose catabolic process"/>
    <property type="evidence" value="ECO:0007669"/>
    <property type="project" value="InterPro"/>
</dbReference>
<dbReference type="EMBL" id="UAPV01000001">
    <property type="protein sequence ID" value="SPT69000.1"/>
    <property type="molecule type" value="Genomic_DNA"/>
</dbReference>
<dbReference type="EC" id="2.7.1.5" evidence="10"/>
<dbReference type="InterPro" id="IPR018485">
    <property type="entry name" value="FGGY_C"/>
</dbReference>
<evidence type="ECO:0000256" key="3">
    <source>
        <dbReference type="ARBA" id="ARBA00022741"/>
    </source>
</evidence>
<dbReference type="GO" id="GO:0006071">
    <property type="term" value="P:glycerol metabolic process"/>
    <property type="evidence" value="ECO:0007669"/>
    <property type="project" value="TreeGrafter"/>
</dbReference>
<evidence type="ECO:0000313" key="10">
    <source>
        <dbReference type="EMBL" id="SPT69000.1"/>
    </source>
</evidence>
<keyword evidence="2 10" id="KW-0808">Transferase</keyword>
<protein>
    <submittedName>
        <fullName evidence="10">Rhamnulokinase</fullName>
        <ecNumber evidence="10">2.7.1.5</ecNumber>
    </submittedName>
</protein>
<accession>A0A2X0VMN0</accession>
<keyword evidence="11" id="KW-1185">Reference proteome</keyword>
<sequence length="466" mass="53007">MMNYHMAIDIGASSGRLIVGFIENQIIKTQEIYRFKNSPINKDGHLIWDIKALFNHILQGLKKCKEQGITISTLAVDTWAVDYVLVDDEGNLCDEPYTYRDSRTDKVDNLFYAEIMSLYELYKRNGIQKLKFNTIYQLFVQNKTTPDVFKKAKHLLMIPDYINYQLTGIACSEYTNATTSQLVCTLNKDWDYELIDKLGLPRNIFKPLHMPGYKIGRLKDSIKDIIGYDFDVLMCASHDTASAVVAAPMTGKDNVYLSSGTWSLIGIESYEPDSSLLSFEHNFTNEGGYDYRYRFLKNIMGLWVLQNLRKEQPSDTTFEMLYQMAQDGSGYKYVVDINNQIFLAPQKMSQAFVDYCSANNIPSPSNFNEILFCAYNSLAHYYKTVIEEIEYVKNVKISTINIVGGGSQDEFLNALIAKVTKRKIYCGPTEATAIGNLCAQMISSGEIADLQEARNLIVQSFNIKSI</sequence>
<dbReference type="GO" id="GO:0005524">
    <property type="term" value="F:ATP binding"/>
    <property type="evidence" value="ECO:0007669"/>
    <property type="project" value="UniProtKB-KW"/>
</dbReference>
<dbReference type="InterPro" id="IPR043129">
    <property type="entry name" value="ATPase_NBD"/>
</dbReference>
<organism evidence="10 11">
    <name type="scientific">Anaerobiospirillum thomasii</name>
    <dbReference type="NCBI Taxonomy" id="179995"/>
    <lineage>
        <taxon>Bacteria</taxon>
        <taxon>Pseudomonadati</taxon>
        <taxon>Pseudomonadota</taxon>
        <taxon>Gammaproteobacteria</taxon>
        <taxon>Aeromonadales</taxon>
        <taxon>Succinivibrionaceae</taxon>
        <taxon>Anaerobiospirillum</taxon>
    </lineage>
</organism>
<dbReference type="InterPro" id="IPR013449">
    <property type="entry name" value="Rhamnulokinase"/>
</dbReference>
<dbReference type="Pfam" id="PF00370">
    <property type="entry name" value="FGGY_N"/>
    <property type="match status" value="1"/>
</dbReference>
<evidence type="ECO:0000256" key="5">
    <source>
        <dbReference type="ARBA" id="ARBA00022840"/>
    </source>
</evidence>
<gene>
    <name evidence="10" type="primary">rhaB</name>
    <name evidence="10" type="ORF">NCTC13093_00363</name>
</gene>
<dbReference type="PANTHER" id="PTHR10196">
    <property type="entry name" value="SUGAR KINASE"/>
    <property type="match status" value="1"/>
</dbReference>
<name>A0A2X0VMN0_9GAMM</name>
<proteinExistence type="inferred from homology"/>
<dbReference type="Proteomes" id="UP000250086">
    <property type="component" value="Unassembled WGS sequence"/>
</dbReference>
<evidence type="ECO:0000259" key="8">
    <source>
        <dbReference type="Pfam" id="PF00370"/>
    </source>
</evidence>
<evidence type="ECO:0000256" key="1">
    <source>
        <dbReference type="ARBA" id="ARBA00009156"/>
    </source>
</evidence>
<evidence type="ECO:0000256" key="2">
    <source>
        <dbReference type="ARBA" id="ARBA00022679"/>
    </source>
</evidence>
<keyword evidence="7" id="KW-0684">Rhamnose metabolism</keyword>
<comment type="similarity">
    <text evidence="1">Belongs to the FGGY kinase family.</text>
</comment>
<dbReference type="CDD" id="cd07771">
    <property type="entry name" value="ASKHA_NBD_FGGY_RhaB-like"/>
    <property type="match status" value="1"/>
</dbReference>
<dbReference type="Pfam" id="PF02782">
    <property type="entry name" value="FGGY_C"/>
    <property type="match status" value="1"/>
</dbReference>
<dbReference type="PANTHER" id="PTHR10196:SF93">
    <property type="entry name" value="L-RHAMNULOKINASE"/>
    <property type="match status" value="1"/>
</dbReference>
<dbReference type="SUPFAM" id="SSF53067">
    <property type="entry name" value="Actin-like ATPase domain"/>
    <property type="match status" value="2"/>
</dbReference>
<dbReference type="GO" id="GO:0004370">
    <property type="term" value="F:glycerol kinase activity"/>
    <property type="evidence" value="ECO:0007669"/>
    <property type="project" value="TreeGrafter"/>
</dbReference>
<reference evidence="10 11" key="1">
    <citation type="submission" date="2018-06" db="EMBL/GenBank/DDBJ databases">
        <authorList>
            <consortium name="Pathogen Informatics"/>
            <person name="Doyle S."/>
        </authorList>
    </citation>
    <scope>NUCLEOTIDE SEQUENCE [LARGE SCALE GENOMIC DNA]</scope>
    <source>
        <strain evidence="10 11">NCTC13093</strain>
    </source>
</reference>
<keyword evidence="4 10" id="KW-0418">Kinase</keyword>
<dbReference type="Gene3D" id="3.30.420.40">
    <property type="match status" value="2"/>
</dbReference>
<evidence type="ECO:0000313" key="11">
    <source>
        <dbReference type="Proteomes" id="UP000250086"/>
    </source>
</evidence>
<dbReference type="RefSeq" id="WP_113743199.1">
    <property type="nucleotide sequence ID" value="NZ_UAPV01000001.1"/>
</dbReference>
<feature type="domain" description="Carbohydrate kinase FGGY N-terminal" evidence="8">
    <location>
        <begin position="4"/>
        <end position="245"/>
    </location>
</feature>
<dbReference type="GO" id="GO:0008993">
    <property type="term" value="F:rhamnulokinase activity"/>
    <property type="evidence" value="ECO:0007669"/>
    <property type="project" value="UniProtKB-EC"/>
</dbReference>
<evidence type="ECO:0000256" key="6">
    <source>
        <dbReference type="ARBA" id="ARBA00023157"/>
    </source>
</evidence>
<keyword evidence="3" id="KW-0547">Nucleotide-binding</keyword>
<keyword evidence="6" id="KW-1015">Disulfide bond</keyword>
<feature type="domain" description="Carbohydrate kinase FGGY C-terminal" evidence="9">
    <location>
        <begin position="256"/>
        <end position="443"/>
    </location>
</feature>
<evidence type="ECO:0000256" key="4">
    <source>
        <dbReference type="ARBA" id="ARBA00022777"/>
    </source>
</evidence>
<keyword evidence="5" id="KW-0067">ATP-binding</keyword>